<gene>
    <name evidence="1" type="ORF">B0T22DRAFT_445170</name>
</gene>
<keyword evidence="2" id="KW-1185">Reference proteome</keyword>
<reference evidence="1" key="2">
    <citation type="submission" date="2023-06" db="EMBL/GenBank/DDBJ databases">
        <authorList>
            <consortium name="Lawrence Berkeley National Laboratory"/>
            <person name="Haridas S."/>
            <person name="Hensen N."/>
            <person name="Bonometti L."/>
            <person name="Westerberg I."/>
            <person name="Brannstrom I.O."/>
            <person name="Guillou S."/>
            <person name="Cros-Aarteil S."/>
            <person name="Calhoun S."/>
            <person name="Kuo A."/>
            <person name="Mondo S."/>
            <person name="Pangilinan J."/>
            <person name="Riley R."/>
            <person name="Labutti K."/>
            <person name="Andreopoulos B."/>
            <person name="Lipzen A."/>
            <person name="Chen C."/>
            <person name="Yanf M."/>
            <person name="Daum C."/>
            <person name="Ng V."/>
            <person name="Clum A."/>
            <person name="Steindorff A."/>
            <person name="Ohm R."/>
            <person name="Martin F."/>
            <person name="Silar P."/>
            <person name="Natvig D."/>
            <person name="Lalanne C."/>
            <person name="Gautier V."/>
            <person name="Ament-Velasquez S.L."/>
            <person name="Kruys A."/>
            <person name="Hutchinson M.I."/>
            <person name="Powell A.J."/>
            <person name="Barry K."/>
            <person name="Miller A.N."/>
            <person name="Grigoriev I.V."/>
            <person name="Debuchy R."/>
            <person name="Gladieux P."/>
            <person name="Thoren M.H."/>
            <person name="Johannesson H."/>
        </authorList>
    </citation>
    <scope>NUCLEOTIDE SEQUENCE</scope>
    <source>
        <strain evidence="1">CBS 314.62</strain>
    </source>
</reference>
<dbReference type="AlphaFoldDB" id="A0AAE0WZW7"/>
<protein>
    <submittedName>
        <fullName evidence="1">Uncharacterized protein</fullName>
    </submittedName>
</protein>
<evidence type="ECO:0000313" key="1">
    <source>
        <dbReference type="EMBL" id="KAK3681549.1"/>
    </source>
</evidence>
<proteinExistence type="predicted"/>
<sequence>HSPLTTEYSLTNNGLRIDGALSTGTFAGIENNGIGDNINTPVGRLYFLQLGLRPGPSVDTAWIVGIVSEKIRPDKFIRQQKKLTVQVVSDLPIIHMTCRHIYYVTVDEDSLADLDLFTLFRTIELSHELASISGHQGHSRRPLGRVYASVLQSTVAAWFHREKHAREPQPWSEFFFKMGDDVPNLVERVEVTVKDNPWLITASAAQKDAPISSSAVRRYSILNQQYHVCLDAARISTLSSQGEV</sequence>
<feature type="non-terminal residue" evidence="1">
    <location>
        <position position="1"/>
    </location>
</feature>
<organism evidence="1 2">
    <name type="scientific">Podospora appendiculata</name>
    <dbReference type="NCBI Taxonomy" id="314037"/>
    <lineage>
        <taxon>Eukaryota</taxon>
        <taxon>Fungi</taxon>
        <taxon>Dikarya</taxon>
        <taxon>Ascomycota</taxon>
        <taxon>Pezizomycotina</taxon>
        <taxon>Sordariomycetes</taxon>
        <taxon>Sordariomycetidae</taxon>
        <taxon>Sordariales</taxon>
        <taxon>Podosporaceae</taxon>
        <taxon>Podospora</taxon>
    </lineage>
</organism>
<evidence type="ECO:0000313" key="2">
    <source>
        <dbReference type="Proteomes" id="UP001270362"/>
    </source>
</evidence>
<name>A0AAE0WZW7_9PEZI</name>
<dbReference type="Proteomes" id="UP001270362">
    <property type="component" value="Unassembled WGS sequence"/>
</dbReference>
<comment type="caution">
    <text evidence="1">The sequence shown here is derived from an EMBL/GenBank/DDBJ whole genome shotgun (WGS) entry which is preliminary data.</text>
</comment>
<accession>A0AAE0WZW7</accession>
<dbReference type="EMBL" id="JAULSO010000006">
    <property type="protein sequence ID" value="KAK3681549.1"/>
    <property type="molecule type" value="Genomic_DNA"/>
</dbReference>
<reference evidence="1" key="1">
    <citation type="journal article" date="2023" name="Mol. Phylogenet. Evol.">
        <title>Genome-scale phylogeny and comparative genomics of the fungal order Sordariales.</title>
        <authorList>
            <person name="Hensen N."/>
            <person name="Bonometti L."/>
            <person name="Westerberg I."/>
            <person name="Brannstrom I.O."/>
            <person name="Guillou S."/>
            <person name="Cros-Aarteil S."/>
            <person name="Calhoun S."/>
            <person name="Haridas S."/>
            <person name="Kuo A."/>
            <person name="Mondo S."/>
            <person name="Pangilinan J."/>
            <person name="Riley R."/>
            <person name="LaButti K."/>
            <person name="Andreopoulos B."/>
            <person name="Lipzen A."/>
            <person name="Chen C."/>
            <person name="Yan M."/>
            <person name="Daum C."/>
            <person name="Ng V."/>
            <person name="Clum A."/>
            <person name="Steindorff A."/>
            <person name="Ohm R.A."/>
            <person name="Martin F."/>
            <person name="Silar P."/>
            <person name="Natvig D.O."/>
            <person name="Lalanne C."/>
            <person name="Gautier V."/>
            <person name="Ament-Velasquez S.L."/>
            <person name="Kruys A."/>
            <person name="Hutchinson M.I."/>
            <person name="Powell A.J."/>
            <person name="Barry K."/>
            <person name="Miller A.N."/>
            <person name="Grigoriev I.V."/>
            <person name="Debuchy R."/>
            <person name="Gladieux P."/>
            <person name="Hiltunen Thoren M."/>
            <person name="Johannesson H."/>
        </authorList>
    </citation>
    <scope>NUCLEOTIDE SEQUENCE</scope>
    <source>
        <strain evidence="1">CBS 314.62</strain>
    </source>
</reference>